<dbReference type="Proteomes" id="UP000634206">
    <property type="component" value="Unassembled WGS sequence"/>
</dbReference>
<sequence length="164" mass="19686">MNPRNLPSPNRLFAWYQSGEITREQWIEGMRQQFLLALREIEEDRADPKLALMESWRCKSAVRRLTKEHTETELREVFMALAEIDDFPPATYLWNADQHDVPLFCFLREKRDPVLRFTKMQIRRMSADLSIEYGGLKSKDRVRERIRLRRDWRGVLTVESRETS</sequence>
<reference evidence="1" key="1">
    <citation type="submission" date="2021-01" db="EMBL/GenBank/DDBJ databases">
        <title>Modified the classification status of verrucomicrobia.</title>
        <authorList>
            <person name="Feng X."/>
        </authorList>
    </citation>
    <scope>NUCLEOTIDE SEQUENCE</scope>
    <source>
        <strain evidence="1">5K15</strain>
    </source>
</reference>
<comment type="caution">
    <text evidence="1">The sequence shown here is derived from an EMBL/GenBank/DDBJ whole genome shotgun (WGS) entry which is preliminary data.</text>
</comment>
<accession>A0AAE2SC16</accession>
<keyword evidence="2" id="KW-1185">Reference proteome</keyword>
<evidence type="ECO:0000313" key="2">
    <source>
        <dbReference type="Proteomes" id="UP000634206"/>
    </source>
</evidence>
<gene>
    <name evidence="1" type="ORF">JIN83_10655</name>
</gene>
<name>A0AAE2SC16_9BACT</name>
<dbReference type="AlphaFoldDB" id="A0AAE2SC16"/>
<organism evidence="1 2">
    <name type="scientific">Oceaniferula flava</name>
    <dbReference type="NCBI Taxonomy" id="2800421"/>
    <lineage>
        <taxon>Bacteria</taxon>
        <taxon>Pseudomonadati</taxon>
        <taxon>Verrucomicrobiota</taxon>
        <taxon>Verrucomicrobiia</taxon>
        <taxon>Verrucomicrobiales</taxon>
        <taxon>Verrucomicrobiaceae</taxon>
        <taxon>Oceaniferula</taxon>
    </lineage>
</organism>
<dbReference type="RefSeq" id="WP_309490034.1">
    <property type="nucleotide sequence ID" value="NZ_JAENIG010000006.1"/>
</dbReference>
<proteinExistence type="predicted"/>
<evidence type="ECO:0000313" key="1">
    <source>
        <dbReference type="EMBL" id="MBK1855421.1"/>
    </source>
</evidence>
<dbReference type="EMBL" id="JAENIG010000006">
    <property type="protein sequence ID" value="MBK1855421.1"/>
    <property type="molecule type" value="Genomic_DNA"/>
</dbReference>
<protein>
    <submittedName>
        <fullName evidence="1">Uncharacterized protein</fullName>
    </submittedName>
</protein>